<accession>A0A410T708</accession>
<name>A0A410T708_9CAUD</name>
<dbReference type="EMBL" id="MK393882">
    <property type="protein sequence ID" value="QAU04623.1"/>
    <property type="molecule type" value="Genomic_DNA"/>
</dbReference>
<dbReference type="Proteomes" id="UP000289783">
    <property type="component" value="Segment"/>
</dbReference>
<proteinExistence type="predicted"/>
<keyword evidence="1" id="KW-0418">Kinase</keyword>
<organism evidence="1 2">
    <name type="scientific">Salmonella phage 3-29</name>
    <dbReference type="NCBI Taxonomy" id="2508069"/>
    <lineage>
        <taxon>Viruses</taxon>
        <taxon>Duplodnaviria</taxon>
        <taxon>Heunggongvirae</taxon>
        <taxon>Uroviricota</taxon>
        <taxon>Caudoviricetes</taxon>
        <taxon>Demerecviridae</taxon>
        <taxon>Markadamsvirinae</taxon>
        <taxon>Epseptimavirus</taxon>
        <taxon>Epseptimavirus ev329</taxon>
    </lineage>
</organism>
<keyword evidence="1" id="KW-0808">Transferase</keyword>
<keyword evidence="2" id="KW-1185">Reference proteome</keyword>
<protein>
    <submittedName>
        <fullName evidence="1">Rho-associated, coiled-coil containing protein kinase 2</fullName>
    </submittedName>
</protein>
<reference evidence="1 2" key="1">
    <citation type="submission" date="2019-01" db="EMBL/GenBank/DDBJ databases">
        <authorList>
            <person name="Cong C."/>
            <person name="Yuan Y."/>
            <person name="Xu Y."/>
            <person name="Wang L."/>
            <person name="Li X."/>
        </authorList>
    </citation>
    <scope>NUCLEOTIDE SEQUENCE [LARGE SCALE GENOMIC DNA]</scope>
</reference>
<evidence type="ECO:0000313" key="2">
    <source>
        <dbReference type="Proteomes" id="UP000289783"/>
    </source>
</evidence>
<dbReference type="GO" id="GO:0016301">
    <property type="term" value="F:kinase activity"/>
    <property type="evidence" value="ECO:0007669"/>
    <property type="project" value="UniProtKB-KW"/>
</dbReference>
<dbReference type="RefSeq" id="YP_009818932.1">
    <property type="nucleotide sequence ID" value="NC_048145.1"/>
</dbReference>
<dbReference type="GeneID" id="55010248"/>
<dbReference type="KEGG" id="vg:55010248"/>
<sequence length="87" mass="10269">MFDLKDMAKKLMSQRYQQRTLHKRVSDMKKRCNNAKYYNSLNKLSDVDLAKTEAIYNHLVVESDIVNKDIARLEAQIVATVLDMYRE</sequence>
<evidence type="ECO:0000313" key="1">
    <source>
        <dbReference type="EMBL" id="QAU04623.1"/>
    </source>
</evidence>